<feature type="region of interest" description="Disordered" evidence="1">
    <location>
        <begin position="374"/>
        <end position="616"/>
    </location>
</feature>
<gene>
    <name evidence="2" type="ORF">EST38_g431</name>
</gene>
<feature type="compositionally biased region" description="Basic and acidic residues" evidence="1">
    <location>
        <begin position="757"/>
        <end position="767"/>
    </location>
</feature>
<accession>A0A4Q2DYP2</accession>
<dbReference type="EMBL" id="SDEE01000005">
    <property type="protein sequence ID" value="RXW25433.1"/>
    <property type="molecule type" value="Genomic_DNA"/>
</dbReference>
<proteinExistence type="predicted"/>
<protein>
    <submittedName>
        <fullName evidence="2">Uncharacterized protein</fullName>
    </submittedName>
</protein>
<sequence>MPGIVSGNAGQRYACKCLNVRVEASLPQTAPPESVVDPAYSQVYVGDEGISVKHPQLTLRSRMRVTAVPETNRYSRYTILTCLLCDLPAYRVFQIVPADVEGKDGPILPAEDYVEKETMKSPNGWIEVHKDALAGEAIIHAEANPTHSSLFHLLVPAMSLAPVKTLPQVDDSREPSPAPEPTSYLSHIRPLFPPPPFTPSHPAFQHLASIAEKETQARREAAEKYIAELVQQKTEEIERGDAALRQEVETLWRKFRESVKKAHGDHHHHHHHGSLSMLQSLVWNSDSDTGLRSRISTRSEEHLPAATHVSPISFFDSASSRTLSTRSGSETLVQPTNTNGVNVLQFRRNINDTINTQASYRYFLNMEEEMARDKKRREELAKAKGQTSPDAQEASSSAQASSLTPKVNGKQQKNGSPSAAKAEAQPPKEGDKPSTEEPTTPSRGRDPKGKRKVTFDDVVTISETDAEVATQANSADQQDTKDMIFDMEDTEGGDKTSSPQLAPALPFLEQPTVQRPSRPKAKPKTNGLSQSFAGLRPASLPNPSYIRPRSQPGADSSHAMRLSLPRGGQNSLTGRGSKVNGSKSPTGEEKEEEEGNDEEVRRLVSADMPSHRGAWSTDGRIWQDFTRGHNITSNVIVEESEIDNEAETGANSTAEHAPNANGQGSSEQQVSRRAEKKYENEEYDQEDGTSYDASAFGVPGSLPVHIQMRTKAREALSLASYVPQNALPQQEPQPQPAGTDGHHHHKAMSTAAIRRAMYAERDRERSIDPGPLDYAVPEEDEGEDEESETEEEKAQIQALLATSRARKRALKILQAAKRLPEAGMWRSLAS</sequence>
<name>A0A4Q2DYP2_9AGAR</name>
<feature type="region of interest" description="Disordered" evidence="1">
    <location>
        <begin position="636"/>
        <end position="694"/>
    </location>
</feature>
<dbReference type="STRING" id="2316362.A0A4Q2DYP2"/>
<dbReference type="Proteomes" id="UP000290288">
    <property type="component" value="Unassembled WGS sequence"/>
</dbReference>
<feature type="compositionally biased region" description="Polar residues" evidence="1">
    <location>
        <begin position="568"/>
        <end position="585"/>
    </location>
</feature>
<evidence type="ECO:0000313" key="3">
    <source>
        <dbReference type="Proteomes" id="UP000290288"/>
    </source>
</evidence>
<organism evidence="2 3">
    <name type="scientific">Candolleomyces aberdarensis</name>
    <dbReference type="NCBI Taxonomy" id="2316362"/>
    <lineage>
        <taxon>Eukaryota</taxon>
        <taxon>Fungi</taxon>
        <taxon>Dikarya</taxon>
        <taxon>Basidiomycota</taxon>
        <taxon>Agaricomycotina</taxon>
        <taxon>Agaricomycetes</taxon>
        <taxon>Agaricomycetidae</taxon>
        <taxon>Agaricales</taxon>
        <taxon>Agaricineae</taxon>
        <taxon>Psathyrellaceae</taxon>
        <taxon>Candolleomyces</taxon>
    </lineage>
</organism>
<feature type="compositionally biased region" description="Low complexity" evidence="1">
    <location>
        <begin position="391"/>
        <end position="402"/>
    </location>
</feature>
<dbReference type="AlphaFoldDB" id="A0A4Q2DYP2"/>
<comment type="caution">
    <text evidence="2">The sequence shown here is derived from an EMBL/GenBank/DDBJ whole genome shotgun (WGS) entry which is preliminary data.</text>
</comment>
<dbReference type="OrthoDB" id="2563191at2759"/>
<feature type="compositionally biased region" description="Basic and acidic residues" evidence="1">
    <location>
        <begin position="426"/>
        <end position="435"/>
    </location>
</feature>
<keyword evidence="3" id="KW-1185">Reference proteome</keyword>
<feature type="region of interest" description="Disordered" evidence="1">
    <location>
        <begin position="167"/>
        <end position="186"/>
    </location>
</feature>
<feature type="compositionally biased region" description="Basic and acidic residues" evidence="1">
    <location>
        <begin position="670"/>
        <end position="680"/>
    </location>
</feature>
<reference evidence="2 3" key="1">
    <citation type="submission" date="2019-01" db="EMBL/GenBank/DDBJ databases">
        <title>Draft genome sequence of Psathyrella aberdarensis IHI B618.</title>
        <authorList>
            <person name="Buettner E."/>
            <person name="Kellner H."/>
        </authorList>
    </citation>
    <scope>NUCLEOTIDE SEQUENCE [LARGE SCALE GENOMIC DNA]</scope>
    <source>
        <strain evidence="2 3">IHI B618</strain>
    </source>
</reference>
<feature type="compositionally biased region" description="Polar residues" evidence="1">
    <location>
        <begin position="403"/>
        <end position="417"/>
    </location>
</feature>
<evidence type="ECO:0000256" key="1">
    <source>
        <dbReference type="SAM" id="MobiDB-lite"/>
    </source>
</evidence>
<feature type="compositionally biased region" description="Polar residues" evidence="1">
    <location>
        <begin position="649"/>
        <end position="669"/>
    </location>
</feature>
<feature type="region of interest" description="Disordered" evidence="1">
    <location>
        <begin position="727"/>
        <end position="795"/>
    </location>
</feature>
<evidence type="ECO:0000313" key="2">
    <source>
        <dbReference type="EMBL" id="RXW25433.1"/>
    </source>
</evidence>
<feature type="compositionally biased region" description="Acidic residues" evidence="1">
    <location>
        <begin position="776"/>
        <end position="791"/>
    </location>
</feature>